<dbReference type="InterPro" id="IPR001164">
    <property type="entry name" value="ArfGAP_dom"/>
</dbReference>
<name>A0A6F9D7A8_9ASCI</name>
<gene>
    <name evidence="8" type="primary">Arfgap7</name>
</gene>
<dbReference type="PROSITE" id="PS50115">
    <property type="entry name" value="ARFGAP"/>
    <property type="match status" value="1"/>
</dbReference>
<dbReference type="GO" id="GO:0005096">
    <property type="term" value="F:GTPase activator activity"/>
    <property type="evidence" value="ECO:0007669"/>
    <property type="project" value="InterPro"/>
</dbReference>
<dbReference type="InterPro" id="IPR038508">
    <property type="entry name" value="ArfGAP_dom_sf"/>
</dbReference>
<sequence>MASKRKQEEKHLQTLKKIQQIDCNKKCFECDQRGPTYVDVTIGSFVCTSCGGILRGLNPPHRVKSVSMATFSTTEIAFIETRGNEYCKNIFLGKYDERSKAKPESRSDHGKLKYFMEQKYEQKKWYIPPEEAQKPLNSFVNDLKKANEIKPLTSLLGQNHTQIQVEKKSPPQQAKPKAKVDNILGDFNSTDAFGAPSQNSSNSGFADFGNAFSAAPQKASAGFDAFGDFTSGQQSNTSTAQAPSGFGNFMNVMSTSASTQPQQTNTADKYADLADLFSMDNAVPAAGGSSDFGWSSSNYGAQITSGQTSQLGSVFGMSPPSAVPASNQPQQAAFSNFQQPQQQATVFSSAPTSGFGNMQQNTAGFGGMQQTNYGQTGYGGVPQSSAMYATSQQPNTQMYGGTNYAASTGFGGVQQPQQQMAFQGQQTMQGYTGNTQNVAPSNPFMQTAGQTAQAPATIVGNPFMAQQQQQNWGNQQAQKQFQAQQSSATNPFMAAQAPQSTNPFF</sequence>
<organism evidence="8">
    <name type="scientific">Phallusia mammillata</name>
    <dbReference type="NCBI Taxonomy" id="59560"/>
    <lineage>
        <taxon>Eukaryota</taxon>
        <taxon>Metazoa</taxon>
        <taxon>Chordata</taxon>
        <taxon>Tunicata</taxon>
        <taxon>Ascidiacea</taxon>
        <taxon>Phlebobranchia</taxon>
        <taxon>Ascidiidae</taxon>
        <taxon>Phallusia</taxon>
    </lineage>
</organism>
<dbReference type="GO" id="GO:0016020">
    <property type="term" value="C:membrane"/>
    <property type="evidence" value="ECO:0007669"/>
    <property type="project" value="TreeGrafter"/>
</dbReference>
<proteinExistence type="evidence at transcript level"/>
<keyword evidence="2" id="KW-0677">Repeat</keyword>
<dbReference type="SUPFAM" id="SSF57863">
    <property type="entry name" value="ArfGap/RecO-like zinc finger"/>
    <property type="match status" value="1"/>
</dbReference>
<evidence type="ECO:0000256" key="6">
    <source>
        <dbReference type="SAM" id="MobiDB-lite"/>
    </source>
</evidence>
<evidence type="ECO:0000256" key="4">
    <source>
        <dbReference type="ARBA" id="ARBA00022833"/>
    </source>
</evidence>
<dbReference type="PANTHER" id="PTHR46134:SF3">
    <property type="entry name" value="ARFGAP WITH FG REPEATS 1"/>
    <property type="match status" value="1"/>
</dbReference>
<dbReference type="PANTHER" id="PTHR46134">
    <property type="entry name" value="DRONGO, ISOFORM F"/>
    <property type="match status" value="1"/>
</dbReference>
<reference evidence="8" key="1">
    <citation type="submission" date="2020-04" db="EMBL/GenBank/DDBJ databases">
        <authorList>
            <person name="Neveu A P."/>
        </authorList>
    </citation>
    <scope>NUCLEOTIDE SEQUENCE</scope>
    <source>
        <tissue evidence="8">Whole embryo</tissue>
    </source>
</reference>
<evidence type="ECO:0000256" key="3">
    <source>
        <dbReference type="ARBA" id="ARBA00022771"/>
    </source>
</evidence>
<dbReference type="EMBL" id="LR783006">
    <property type="protein sequence ID" value="CAB3222753.1"/>
    <property type="molecule type" value="mRNA"/>
</dbReference>
<evidence type="ECO:0000259" key="7">
    <source>
        <dbReference type="PROSITE" id="PS50115"/>
    </source>
</evidence>
<evidence type="ECO:0000256" key="2">
    <source>
        <dbReference type="ARBA" id="ARBA00022737"/>
    </source>
</evidence>
<dbReference type="Gene3D" id="1.10.220.150">
    <property type="entry name" value="Arf GTPase activating protein"/>
    <property type="match status" value="1"/>
</dbReference>
<protein>
    <submittedName>
        <fullName evidence="8">ArfGAP-7 arf-GAP domain and FG repeat-containing protein 1</fullName>
    </submittedName>
</protein>
<evidence type="ECO:0000256" key="5">
    <source>
        <dbReference type="PROSITE-ProRule" id="PRU00288"/>
    </source>
</evidence>
<keyword evidence="4" id="KW-0862">Zinc</keyword>
<feature type="domain" description="Arf-GAP" evidence="7">
    <location>
        <begin position="9"/>
        <end position="134"/>
    </location>
</feature>
<accession>A0A6F9D7A8</accession>
<keyword evidence="3 5" id="KW-0863">Zinc-finger</keyword>
<evidence type="ECO:0000256" key="1">
    <source>
        <dbReference type="ARBA" id="ARBA00022723"/>
    </source>
</evidence>
<feature type="region of interest" description="Disordered" evidence="6">
    <location>
        <begin position="334"/>
        <end position="353"/>
    </location>
</feature>
<dbReference type="InterPro" id="IPR037278">
    <property type="entry name" value="ARFGAP/RecO"/>
</dbReference>
<dbReference type="InterPro" id="IPR052248">
    <property type="entry name" value="Arf-GAP_FG-repeat_protein"/>
</dbReference>
<evidence type="ECO:0000313" key="8">
    <source>
        <dbReference type="EMBL" id="CAB3222753.1"/>
    </source>
</evidence>
<dbReference type="CDD" id="cd08838">
    <property type="entry name" value="ArfGap_AGFG"/>
    <property type="match status" value="1"/>
</dbReference>
<keyword evidence="1" id="KW-0479">Metal-binding</keyword>
<dbReference type="GO" id="GO:0005737">
    <property type="term" value="C:cytoplasm"/>
    <property type="evidence" value="ECO:0007669"/>
    <property type="project" value="TreeGrafter"/>
</dbReference>
<dbReference type="SMART" id="SM00105">
    <property type="entry name" value="ArfGap"/>
    <property type="match status" value="1"/>
</dbReference>
<dbReference type="FunFam" id="1.10.220.150:FF:000005">
    <property type="entry name" value="Arf-GAP domain and FG repeat-containing protein 1"/>
    <property type="match status" value="1"/>
</dbReference>
<dbReference type="AlphaFoldDB" id="A0A6F9D7A8"/>
<dbReference type="PRINTS" id="PR00405">
    <property type="entry name" value="REVINTRACTNG"/>
</dbReference>
<dbReference type="GO" id="GO:0008270">
    <property type="term" value="F:zinc ion binding"/>
    <property type="evidence" value="ECO:0007669"/>
    <property type="project" value="UniProtKB-KW"/>
</dbReference>
<dbReference type="Pfam" id="PF01412">
    <property type="entry name" value="ArfGap"/>
    <property type="match status" value="1"/>
</dbReference>